<feature type="region of interest" description="Disordered" evidence="1">
    <location>
        <begin position="144"/>
        <end position="168"/>
    </location>
</feature>
<keyword evidence="3" id="KW-1185">Reference proteome</keyword>
<dbReference type="AlphaFoldDB" id="A0A834NK50"/>
<reference evidence="2" key="1">
    <citation type="journal article" date="2020" name="G3 (Bethesda)">
        <title>High-Quality Assemblies for Three Invasive Social Wasps from the &lt;i&gt;Vespula&lt;/i&gt; Genus.</title>
        <authorList>
            <person name="Harrop T.W.R."/>
            <person name="Guhlin J."/>
            <person name="McLaughlin G.M."/>
            <person name="Permina E."/>
            <person name="Stockwell P."/>
            <person name="Gilligan J."/>
            <person name="Le Lec M.F."/>
            <person name="Gruber M.A.M."/>
            <person name="Quinn O."/>
            <person name="Lovegrove M."/>
            <person name="Duncan E.J."/>
            <person name="Remnant E.J."/>
            <person name="Van Eeckhoven J."/>
            <person name="Graham B."/>
            <person name="Knapp R.A."/>
            <person name="Langford K.W."/>
            <person name="Kronenberg Z."/>
            <person name="Press M.O."/>
            <person name="Eacker S.M."/>
            <person name="Wilson-Rankin E.E."/>
            <person name="Purcell J."/>
            <person name="Lester P.J."/>
            <person name="Dearden P.K."/>
        </authorList>
    </citation>
    <scope>NUCLEOTIDE SEQUENCE</scope>
    <source>
        <strain evidence="2">Marl-1</strain>
    </source>
</reference>
<dbReference type="Proteomes" id="UP000614350">
    <property type="component" value="Unassembled WGS sequence"/>
</dbReference>
<organism evidence="2 3">
    <name type="scientific">Vespula vulgaris</name>
    <name type="common">Yellow jacket</name>
    <name type="synonym">Wasp</name>
    <dbReference type="NCBI Taxonomy" id="7454"/>
    <lineage>
        <taxon>Eukaryota</taxon>
        <taxon>Metazoa</taxon>
        <taxon>Ecdysozoa</taxon>
        <taxon>Arthropoda</taxon>
        <taxon>Hexapoda</taxon>
        <taxon>Insecta</taxon>
        <taxon>Pterygota</taxon>
        <taxon>Neoptera</taxon>
        <taxon>Endopterygota</taxon>
        <taxon>Hymenoptera</taxon>
        <taxon>Apocrita</taxon>
        <taxon>Aculeata</taxon>
        <taxon>Vespoidea</taxon>
        <taxon>Vespidae</taxon>
        <taxon>Vespinae</taxon>
        <taxon>Vespula</taxon>
    </lineage>
</organism>
<dbReference type="EMBL" id="JACSEA010000001">
    <property type="protein sequence ID" value="KAF7411950.1"/>
    <property type="molecule type" value="Genomic_DNA"/>
</dbReference>
<name>A0A834NK50_VESVU</name>
<evidence type="ECO:0000256" key="1">
    <source>
        <dbReference type="SAM" id="MobiDB-lite"/>
    </source>
</evidence>
<accession>A0A834NK50</accession>
<sequence length="168" mass="19024">MANMTTERQEMLGYGRANQMEVVSLFCYKCTGAPSEAETEDDELSDKPRLEFLQGRPQTAARPFLSGISSPNSGFNRRVEQIKGLMIIAGGQKPIRRLEERSDLDVFEPNIKEKEEEEARDYISRRNDRKKLTRGKRRLTRWCEKDTGPCKHPMLRGPSAGSGQMAAG</sequence>
<proteinExistence type="predicted"/>
<evidence type="ECO:0000313" key="2">
    <source>
        <dbReference type="EMBL" id="KAF7411950.1"/>
    </source>
</evidence>
<comment type="caution">
    <text evidence="2">The sequence shown here is derived from an EMBL/GenBank/DDBJ whole genome shotgun (WGS) entry which is preliminary data.</text>
</comment>
<protein>
    <submittedName>
        <fullName evidence="2">Uncharacterized protein</fullName>
    </submittedName>
</protein>
<evidence type="ECO:0000313" key="3">
    <source>
        <dbReference type="Proteomes" id="UP000614350"/>
    </source>
</evidence>
<gene>
    <name evidence="2" type="ORF">HZH66_000846</name>
</gene>